<dbReference type="InterPro" id="IPR039635">
    <property type="entry name" value="ERMARD"/>
</dbReference>
<gene>
    <name evidence="2" type="ORF">C9374_005036</name>
</gene>
<protein>
    <recommendedName>
        <fullName evidence="1">DUF4209 domain-containing protein</fullName>
    </recommendedName>
</protein>
<dbReference type="RefSeq" id="XP_044548135.1">
    <property type="nucleotide sequence ID" value="XM_044694742.1"/>
</dbReference>
<dbReference type="EMBL" id="PYSW02000023">
    <property type="protein sequence ID" value="KAG2382456.1"/>
    <property type="molecule type" value="Genomic_DNA"/>
</dbReference>
<dbReference type="Pfam" id="PF13910">
    <property type="entry name" value="DUF4209"/>
    <property type="match status" value="1"/>
</dbReference>
<accession>A0AA88GK57</accession>
<evidence type="ECO:0000313" key="2">
    <source>
        <dbReference type="EMBL" id="KAG2382456.1"/>
    </source>
</evidence>
<evidence type="ECO:0000259" key="1">
    <source>
        <dbReference type="Pfam" id="PF13910"/>
    </source>
</evidence>
<dbReference type="InterPro" id="IPR025209">
    <property type="entry name" value="DUF4209"/>
</dbReference>
<sequence>MSCDDGLDWKKFITSQFQSICTDDKLPFNELDPAYHKLISFKNESSKQEDLSEQELLTSIEGWFDSQLFSKKQILSACNLQHHHDQLNLRLIDHSEGENQEKLLQDMIYETVIIQYLNPLFQRLHQYVENNYSKEQMKNLLLGPLSRFLELSLDTSDSRLLFENIIDLHYSPNREDKLLAFLICIPWLETGMRDALFLYDCSTSIDKVKESLLNRLATFSDMLGSEDLIAIYGENAAFILKLCYGSQNTLNLRNVSMHGFISSHNFEPYHTSFLLFLMSHLGFIRTKYYESTLSHFNEKQKGKLLLRLQERKISSTLQEKDRHTLGLFEQSISVLEIPHEVSTVLSSVLPLELDFLQRMKSVVPLISKNEWKLVIESYVKYQQGTSQFNIYATLSRIFPIFEAFLRRLFVFCNIVSEDNYDLRFRMLQVERARSLVIFDTILSNNPNDYYNIEENKLFRELADNEIHCLYDLFKWPHGVKIRTFMAHGCIHWDWIPKHYLDRLMMLMIHLVHKYSQPQKSISNTVNTCSQFIESYSPCFHPQKLLKDDIFRACGHLQQVECLGESQDFCEMIQYFGPTEVAKNEAIVNKHMDEKLNTLIGNVKQCFFECRQINYEHKNSAVSSIIIHVLENFVRFDIEEISEKEFKLLLLARRMAQEISACLQYLSSSILSKWKKIRQLNVTQKTTLRSIVESLDRLRTACEFCLFIQVGVLQRSSNVSPFIAGCDRFLSQLTAALTKSQIAKCYEIMLAFTFTVDEIEQFGSEISLIHLKNKTLIKSLYHKQKL</sequence>
<reference evidence="2 3" key="1">
    <citation type="journal article" date="2018" name="BMC Genomics">
        <title>The genome of Naegleria lovaniensis, the basis for a comparative approach to unravel pathogenicity factors of the human pathogenic amoeba N. fowleri.</title>
        <authorList>
            <person name="Liechti N."/>
            <person name="Schurch N."/>
            <person name="Bruggmann R."/>
            <person name="Wittwer M."/>
        </authorList>
    </citation>
    <scope>NUCLEOTIDE SEQUENCE [LARGE SCALE GENOMIC DNA]</scope>
    <source>
        <strain evidence="2 3">ATCC 30569</strain>
    </source>
</reference>
<organism evidence="2 3">
    <name type="scientific">Naegleria lovaniensis</name>
    <name type="common">Amoeba</name>
    <dbReference type="NCBI Taxonomy" id="51637"/>
    <lineage>
        <taxon>Eukaryota</taxon>
        <taxon>Discoba</taxon>
        <taxon>Heterolobosea</taxon>
        <taxon>Tetramitia</taxon>
        <taxon>Eutetramitia</taxon>
        <taxon>Vahlkampfiidae</taxon>
        <taxon>Naegleria</taxon>
    </lineage>
</organism>
<keyword evidence="3" id="KW-1185">Reference proteome</keyword>
<feature type="domain" description="DUF4209" evidence="1">
    <location>
        <begin position="188"/>
        <end position="279"/>
    </location>
</feature>
<comment type="caution">
    <text evidence="2">The sequence shown here is derived from an EMBL/GenBank/DDBJ whole genome shotgun (WGS) entry which is preliminary data.</text>
</comment>
<dbReference type="AlphaFoldDB" id="A0AA88GK57"/>
<dbReference type="GeneID" id="68097491"/>
<proteinExistence type="predicted"/>
<dbReference type="PANTHER" id="PTHR31701">
    <property type="entry name" value="ENDOPLASMIC RETICULUM MEMBRANE-ASSOCIATED RNA DEGRADATION PROTEIN"/>
    <property type="match status" value="1"/>
</dbReference>
<evidence type="ECO:0000313" key="3">
    <source>
        <dbReference type="Proteomes" id="UP000816034"/>
    </source>
</evidence>
<dbReference type="PANTHER" id="PTHR31701:SF2">
    <property type="entry name" value="ENDOPLASMIC RETICULUM MEMBRANE-ASSOCIATED RNA DEGRADATION PROTEIN"/>
    <property type="match status" value="1"/>
</dbReference>
<dbReference type="Proteomes" id="UP000816034">
    <property type="component" value="Unassembled WGS sequence"/>
</dbReference>
<name>A0AA88GK57_NAELO</name>